<evidence type="ECO:0000313" key="3">
    <source>
        <dbReference type="EMBL" id="TXK13998.1"/>
    </source>
</evidence>
<feature type="domain" description="DUF8094" evidence="2">
    <location>
        <begin position="298"/>
        <end position="595"/>
    </location>
</feature>
<dbReference type="Pfam" id="PF26366">
    <property type="entry name" value="DUF8094"/>
    <property type="match status" value="1"/>
</dbReference>
<keyword evidence="1" id="KW-0472">Membrane</keyword>
<name>A0A5C8I4L8_9MICO</name>
<gene>
    <name evidence="3" type="ORF">FVP74_05220</name>
</gene>
<dbReference type="GO" id="GO:0016740">
    <property type="term" value="F:transferase activity"/>
    <property type="evidence" value="ECO:0007669"/>
    <property type="project" value="UniProtKB-KW"/>
</dbReference>
<protein>
    <submittedName>
        <fullName evidence="3">Glycosyl transferase</fullName>
    </submittedName>
</protein>
<feature type="transmembrane region" description="Helical" evidence="1">
    <location>
        <begin position="181"/>
        <end position="204"/>
    </location>
</feature>
<reference evidence="3 4" key="1">
    <citation type="submission" date="2019-08" db="EMBL/GenBank/DDBJ databases">
        <authorList>
            <person name="Dong K."/>
        </authorList>
    </citation>
    <scope>NUCLEOTIDE SEQUENCE [LARGE SCALE GENOMIC DNA]</scope>
    <source>
        <strain evidence="3 4">K-1</strain>
    </source>
</reference>
<keyword evidence="4" id="KW-1185">Reference proteome</keyword>
<keyword evidence="1" id="KW-0812">Transmembrane</keyword>
<evidence type="ECO:0000313" key="4">
    <source>
        <dbReference type="Proteomes" id="UP000321949"/>
    </source>
</evidence>
<dbReference type="RefSeq" id="WP_147049220.1">
    <property type="nucleotide sequence ID" value="NZ_BKAH01000001.1"/>
</dbReference>
<comment type="caution">
    <text evidence="3">The sequence shown here is derived from an EMBL/GenBank/DDBJ whole genome shotgun (WGS) entry which is preliminary data.</text>
</comment>
<dbReference type="OrthoDB" id="3265533at2"/>
<dbReference type="InterPro" id="IPR058407">
    <property type="entry name" value="DUF8094"/>
</dbReference>
<keyword evidence="1" id="KW-1133">Transmembrane helix</keyword>
<dbReference type="AlphaFoldDB" id="A0A5C8I4L8"/>
<dbReference type="EMBL" id="VRSX01000002">
    <property type="protein sequence ID" value="TXK13998.1"/>
    <property type="molecule type" value="Genomic_DNA"/>
</dbReference>
<sequence>MRFVWAVAAFVLATLMIGAGIAQRTVFQGPETETRAIEIDETAPYIVVDGGVLNSHRGAQTLRARGDGEIFAAYGRTTDMTQWLATSDHVRVTLDDDGDPVAEFVAAPEPEEPAEGEETAEPAPLTPAGSDLWLDEFQQEDVLVTSLQLPEEMSLLVAADGVQPAPSRLTLTWPTGVTTPWAGPLIVGGCLVMAAGIVLYILGLRHARRSRGPRRKGLPMAQTEPIDLAVEGADKGVISATPTRRRISAGKRAFAAVPIVAVSALLFTGCTADAWPQLGGTPTPTPTETVIVPAGQGQPAVTKAQAQRIVTRVAEQVATADEAKDAAAAAARLAGPALAERETNYTLRAQLADHPALDPIPSGPLSLVLPQAFDGWPRTFMAVVDDPQDKQSTIMTMSQEDAWADYKLTYIANLAADTSMNVAPDYVGATAVEPNSPFLVLPPDQIATAYADVLNNGDDSEFAAFFDEDTDTFRAEVARDRAGRLEQFNQTGQETGKLTFAATAGTQAPVALATLDSGAIVAVTINESDTVTPTNADAVIKVDSNPIVKTLAGVTQSATGFTTTFADQLFFFVPAQSSSESIRFLGYSSNILSAKVVNQ</sequence>
<proteinExistence type="predicted"/>
<feature type="transmembrane region" description="Helical" evidence="1">
    <location>
        <begin position="253"/>
        <end position="275"/>
    </location>
</feature>
<evidence type="ECO:0000256" key="1">
    <source>
        <dbReference type="SAM" id="Phobius"/>
    </source>
</evidence>
<keyword evidence="3" id="KW-0808">Transferase</keyword>
<evidence type="ECO:0000259" key="2">
    <source>
        <dbReference type="Pfam" id="PF26366"/>
    </source>
</evidence>
<organism evidence="3 4">
    <name type="scientific">Microbacterium saccharophilum</name>
    <dbReference type="NCBI Taxonomy" id="1213358"/>
    <lineage>
        <taxon>Bacteria</taxon>
        <taxon>Bacillati</taxon>
        <taxon>Actinomycetota</taxon>
        <taxon>Actinomycetes</taxon>
        <taxon>Micrococcales</taxon>
        <taxon>Microbacteriaceae</taxon>
        <taxon>Microbacterium</taxon>
    </lineage>
</organism>
<accession>A0A5C8I4L8</accession>
<dbReference type="Proteomes" id="UP000321949">
    <property type="component" value="Unassembled WGS sequence"/>
</dbReference>